<evidence type="ECO:0000313" key="2">
    <source>
        <dbReference type="EMBL" id="GAA0183793.1"/>
    </source>
</evidence>
<evidence type="ECO:0000259" key="1">
    <source>
        <dbReference type="Pfam" id="PF05678"/>
    </source>
</evidence>
<dbReference type="EMBL" id="BAABME010011462">
    <property type="protein sequence ID" value="GAA0183793.1"/>
    <property type="molecule type" value="Genomic_DNA"/>
</dbReference>
<accession>A0AAV3RQ34</accession>
<feature type="domain" description="VQ" evidence="1">
    <location>
        <begin position="104"/>
        <end position="126"/>
    </location>
</feature>
<dbReference type="GO" id="GO:0005516">
    <property type="term" value="F:calmodulin binding"/>
    <property type="evidence" value="ECO:0007669"/>
    <property type="project" value="TreeGrafter"/>
</dbReference>
<dbReference type="GO" id="GO:0005634">
    <property type="term" value="C:nucleus"/>
    <property type="evidence" value="ECO:0007669"/>
    <property type="project" value="TreeGrafter"/>
</dbReference>
<name>A0AAV3RQ34_LITER</name>
<organism evidence="2 3">
    <name type="scientific">Lithospermum erythrorhizon</name>
    <name type="common">Purple gromwell</name>
    <name type="synonym">Lithospermum officinale var. erythrorhizon</name>
    <dbReference type="NCBI Taxonomy" id="34254"/>
    <lineage>
        <taxon>Eukaryota</taxon>
        <taxon>Viridiplantae</taxon>
        <taxon>Streptophyta</taxon>
        <taxon>Embryophyta</taxon>
        <taxon>Tracheophyta</taxon>
        <taxon>Spermatophyta</taxon>
        <taxon>Magnoliopsida</taxon>
        <taxon>eudicotyledons</taxon>
        <taxon>Gunneridae</taxon>
        <taxon>Pentapetalae</taxon>
        <taxon>asterids</taxon>
        <taxon>lamiids</taxon>
        <taxon>Boraginales</taxon>
        <taxon>Boraginaceae</taxon>
        <taxon>Boraginoideae</taxon>
        <taxon>Lithospermeae</taxon>
        <taxon>Lithospermum</taxon>
    </lineage>
</organism>
<comment type="caution">
    <text evidence="2">The sequence shown here is derived from an EMBL/GenBank/DDBJ whole genome shotgun (WGS) entry which is preliminary data.</text>
</comment>
<dbReference type="InterPro" id="IPR039609">
    <property type="entry name" value="VQ_15/22"/>
</dbReference>
<dbReference type="Proteomes" id="UP001454036">
    <property type="component" value="Unassembled WGS sequence"/>
</dbReference>
<proteinExistence type="predicted"/>
<gene>
    <name evidence="2" type="ORF">LIER_31144</name>
</gene>
<dbReference type="Pfam" id="PF05678">
    <property type="entry name" value="VQ"/>
    <property type="match status" value="1"/>
</dbReference>
<protein>
    <recommendedName>
        <fullName evidence="1">VQ domain-containing protein</fullName>
    </recommendedName>
</protein>
<keyword evidence="3" id="KW-1185">Reference proteome</keyword>
<dbReference type="PANTHER" id="PTHR33179:SF9">
    <property type="entry name" value="OS01G0278000 PROTEIN"/>
    <property type="match status" value="1"/>
</dbReference>
<dbReference type="InterPro" id="IPR008889">
    <property type="entry name" value="VQ"/>
</dbReference>
<reference evidence="2 3" key="1">
    <citation type="submission" date="2024-01" db="EMBL/GenBank/DDBJ databases">
        <title>The complete chloroplast genome sequence of Lithospermum erythrorhizon: insights into the phylogenetic relationship among Boraginaceae species and the maternal lineages of purple gromwells.</title>
        <authorList>
            <person name="Okada T."/>
            <person name="Watanabe K."/>
        </authorList>
    </citation>
    <scope>NUCLEOTIDE SEQUENCE [LARGE SCALE GENOMIC DNA]</scope>
</reference>
<sequence length="215" mass="23230">MASSDNLMAMDPSWMFRNALPETWFQKSFETQFLDNINFSIDEFISPCYLNNSNASDTTATTVSGENNSNTTLAVDVVTSRKRNNNNGVVGGKIVKRKSRASKRSTTTFINADVANFRRLVQEVTGVKFGGVVKPEPLRGVNRLEVIGGGGVVSTLDTSAFLLEASHRNNREMVGGGGAPTETVVADGGPASSSHSQFDFDSFCSFPTLESWKGI</sequence>
<dbReference type="AlphaFoldDB" id="A0AAV3RQ34"/>
<evidence type="ECO:0000313" key="3">
    <source>
        <dbReference type="Proteomes" id="UP001454036"/>
    </source>
</evidence>
<dbReference type="PANTHER" id="PTHR33179">
    <property type="entry name" value="VQ MOTIF-CONTAINING PROTEIN"/>
    <property type="match status" value="1"/>
</dbReference>
<dbReference type="GO" id="GO:0006970">
    <property type="term" value="P:response to osmotic stress"/>
    <property type="evidence" value="ECO:0007669"/>
    <property type="project" value="TreeGrafter"/>
</dbReference>